<comment type="caution">
    <text evidence="1">The sequence shown here is derived from an EMBL/GenBank/DDBJ whole genome shotgun (WGS) entry which is preliminary data.</text>
</comment>
<protein>
    <submittedName>
        <fullName evidence="1">DDE Tnp4 domain-containing protein</fullName>
    </submittedName>
</protein>
<evidence type="ECO:0000313" key="1">
    <source>
        <dbReference type="EMBL" id="KAF0753128.1"/>
    </source>
</evidence>
<reference evidence="1 2" key="1">
    <citation type="submission" date="2019-08" db="EMBL/GenBank/DDBJ databases">
        <title>Whole genome of Aphis craccivora.</title>
        <authorList>
            <person name="Voronova N.V."/>
            <person name="Shulinski R.S."/>
            <person name="Bandarenka Y.V."/>
            <person name="Zhorov D.G."/>
            <person name="Warner D."/>
        </authorList>
    </citation>
    <scope>NUCLEOTIDE SEQUENCE [LARGE SCALE GENOMIC DNA]</scope>
    <source>
        <strain evidence="1">180601</strain>
        <tissue evidence="1">Whole Body</tissue>
    </source>
</reference>
<gene>
    <name evidence="1" type="ORF">FWK35_00022870</name>
</gene>
<proteinExistence type="predicted"/>
<evidence type="ECO:0000313" key="2">
    <source>
        <dbReference type="Proteomes" id="UP000478052"/>
    </source>
</evidence>
<dbReference type="AlphaFoldDB" id="A0A6G0YCL3"/>
<dbReference type="Proteomes" id="UP000478052">
    <property type="component" value="Unassembled WGS sequence"/>
</dbReference>
<name>A0A6G0YCL3_APHCR</name>
<keyword evidence="2" id="KW-1185">Reference proteome</keyword>
<sequence>MIKVNIQLPVKYVILCKKIKFERLKSSVQRIFHFLNFKYKKCSYGRKFLIERNDKRYGVTLESSFKENVYFTFYCLSNDSRPVIY</sequence>
<accession>A0A6G0YCL3</accession>
<organism evidence="1 2">
    <name type="scientific">Aphis craccivora</name>
    <name type="common">Cowpea aphid</name>
    <dbReference type="NCBI Taxonomy" id="307492"/>
    <lineage>
        <taxon>Eukaryota</taxon>
        <taxon>Metazoa</taxon>
        <taxon>Ecdysozoa</taxon>
        <taxon>Arthropoda</taxon>
        <taxon>Hexapoda</taxon>
        <taxon>Insecta</taxon>
        <taxon>Pterygota</taxon>
        <taxon>Neoptera</taxon>
        <taxon>Paraneoptera</taxon>
        <taxon>Hemiptera</taxon>
        <taxon>Sternorrhyncha</taxon>
        <taxon>Aphidomorpha</taxon>
        <taxon>Aphidoidea</taxon>
        <taxon>Aphididae</taxon>
        <taxon>Aphidini</taxon>
        <taxon>Aphis</taxon>
        <taxon>Aphis</taxon>
    </lineage>
</organism>
<dbReference type="EMBL" id="VUJU01004825">
    <property type="protein sequence ID" value="KAF0753128.1"/>
    <property type="molecule type" value="Genomic_DNA"/>
</dbReference>